<dbReference type="RefSeq" id="WP_209707000.1">
    <property type="nucleotide sequence ID" value="NZ_JAGIOO010000001.1"/>
</dbReference>
<feature type="region of interest" description="Disordered" evidence="7">
    <location>
        <begin position="1"/>
        <end position="52"/>
    </location>
</feature>
<feature type="domain" description="ABC transmembrane type-2" evidence="8">
    <location>
        <begin position="79"/>
        <end position="310"/>
    </location>
</feature>
<dbReference type="PRINTS" id="PR00164">
    <property type="entry name" value="ABC2TRNSPORT"/>
</dbReference>
<evidence type="ECO:0000256" key="5">
    <source>
        <dbReference type="ARBA" id="ARBA00023251"/>
    </source>
</evidence>
<evidence type="ECO:0000256" key="1">
    <source>
        <dbReference type="ARBA" id="ARBA00004141"/>
    </source>
</evidence>
<feature type="transmembrane region" description="Helical" evidence="6">
    <location>
        <begin position="167"/>
        <end position="189"/>
    </location>
</feature>
<evidence type="ECO:0000256" key="3">
    <source>
        <dbReference type="ARBA" id="ARBA00022989"/>
    </source>
</evidence>
<keyword evidence="10" id="KW-1185">Reference proteome</keyword>
<evidence type="ECO:0000313" key="10">
    <source>
        <dbReference type="Proteomes" id="UP001519363"/>
    </source>
</evidence>
<keyword evidence="4 6" id="KW-0472">Membrane</keyword>
<feature type="transmembrane region" description="Helical" evidence="6">
    <location>
        <begin position="282"/>
        <end position="304"/>
    </location>
</feature>
<evidence type="ECO:0000256" key="6">
    <source>
        <dbReference type="RuleBase" id="RU361157"/>
    </source>
</evidence>
<comment type="caution">
    <text evidence="9">The sequence shown here is derived from an EMBL/GenBank/DDBJ whole genome shotgun (WGS) entry which is preliminary data.</text>
</comment>
<dbReference type="PANTHER" id="PTHR43229">
    <property type="entry name" value="NODULATION PROTEIN J"/>
    <property type="match status" value="1"/>
</dbReference>
<evidence type="ECO:0000259" key="8">
    <source>
        <dbReference type="PROSITE" id="PS51012"/>
    </source>
</evidence>
<comment type="subcellular location">
    <subcellularLocation>
        <location evidence="6">Cell membrane</location>
        <topology evidence="6">Multi-pass membrane protein</topology>
    </subcellularLocation>
    <subcellularLocation>
        <location evidence="1">Membrane</location>
        <topology evidence="1">Multi-pass membrane protein</topology>
    </subcellularLocation>
</comment>
<dbReference type="InterPro" id="IPR047817">
    <property type="entry name" value="ABC2_TM_bact-type"/>
</dbReference>
<keyword evidence="6" id="KW-1003">Cell membrane</keyword>
<dbReference type="Pfam" id="PF01061">
    <property type="entry name" value="ABC2_membrane"/>
    <property type="match status" value="1"/>
</dbReference>
<comment type="similarity">
    <text evidence="6">Belongs to the ABC-2 integral membrane protein family.</text>
</comment>
<gene>
    <name evidence="9" type="ORF">JOF53_003038</name>
</gene>
<name>A0ABS5AC59_9PSEU</name>
<dbReference type="PANTHER" id="PTHR43229:SF2">
    <property type="entry name" value="NODULATION PROTEIN J"/>
    <property type="match status" value="1"/>
</dbReference>
<evidence type="ECO:0000256" key="2">
    <source>
        <dbReference type="ARBA" id="ARBA00022692"/>
    </source>
</evidence>
<keyword evidence="3 6" id="KW-1133">Transmembrane helix</keyword>
<reference evidence="9 10" key="1">
    <citation type="submission" date="2021-03" db="EMBL/GenBank/DDBJ databases">
        <title>Sequencing the genomes of 1000 actinobacteria strains.</title>
        <authorList>
            <person name="Klenk H.-P."/>
        </authorList>
    </citation>
    <scope>NUCLEOTIDE SEQUENCE [LARGE SCALE GENOMIC DNA]</scope>
    <source>
        <strain evidence="9 10">DSM 44580</strain>
    </source>
</reference>
<keyword evidence="2 6" id="KW-0812">Transmembrane</keyword>
<dbReference type="InterPro" id="IPR051784">
    <property type="entry name" value="Nod_factor_ABC_transporter"/>
</dbReference>
<dbReference type="InterPro" id="IPR013525">
    <property type="entry name" value="ABC2_TM"/>
</dbReference>
<feature type="compositionally biased region" description="Low complexity" evidence="7">
    <location>
        <begin position="33"/>
        <end position="52"/>
    </location>
</feature>
<feature type="compositionally biased region" description="Pro residues" evidence="7">
    <location>
        <begin position="14"/>
        <end position="32"/>
    </location>
</feature>
<keyword evidence="5" id="KW-0046">Antibiotic resistance</keyword>
<dbReference type="InterPro" id="IPR000412">
    <property type="entry name" value="ABC_2_transport"/>
</dbReference>
<evidence type="ECO:0000256" key="4">
    <source>
        <dbReference type="ARBA" id="ARBA00023136"/>
    </source>
</evidence>
<dbReference type="Proteomes" id="UP001519363">
    <property type="component" value="Unassembled WGS sequence"/>
</dbReference>
<evidence type="ECO:0000313" key="9">
    <source>
        <dbReference type="EMBL" id="MBP2474166.1"/>
    </source>
</evidence>
<keyword evidence="6" id="KW-0813">Transport</keyword>
<feature type="transmembrane region" description="Helical" evidence="6">
    <location>
        <begin position="231"/>
        <end position="249"/>
    </location>
</feature>
<accession>A0ABS5AC59</accession>
<dbReference type="PROSITE" id="PS51012">
    <property type="entry name" value="ABC_TM2"/>
    <property type="match status" value="1"/>
</dbReference>
<sequence length="313" mass="33001">MATDQPGLPQRPADQPPEPGGPAAPPAAPAVPPATASPAATLSPAPAPRRATGRPVGAFRAALLVVEGKWTWYKRNWRATFFSSVGQPLLFLLALGLGIGSQVKPGAVPGGVSYLEYLAPALLAVSAVQNACGESTFPVLSSFKWQRTFWGINASPITAGQIVGGQLLWTGARLVISGAIYLVVAALFGGVGSPLVVFSLVFATLAGLAFAAPLVAYVATVDDEGQKLSTIFRFVLMPMTLFAGTFFPLDRLPEFVQPLAWVTPLWHGTELARGVLLGDLRLWPAVGHTAYLLLLVAVGTVLSIRNFRRRLAN</sequence>
<proteinExistence type="inferred from homology"/>
<dbReference type="EMBL" id="JAGIOO010000001">
    <property type="protein sequence ID" value="MBP2474166.1"/>
    <property type="molecule type" value="Genomic_DNA"/>
</dbReference>
<feature type="transmembrane region" description="Helical" evidence="6">
    <location>
        <begin position="195"/>
        <end position="219"/>
    </location>
</feature>
<comment type="caution">
    <text evidence="6">Lacks conserved residue(s) required for the propagation of feature annotation.</text>
</comment>
<evidence type="ECO:0000256" key="7">
    <source>
        <dbReference type="SAM" id="MobiDB-lite"/>
    </source>
</evidence>
<organism evidence="9 10">
    <name type="scientific">Crossiella equi</name>
    <dbReference type="NCBI Taxonomy" id="130796"/>
    <lineage>
        <taxon>Bacteria</taxon>
        <taxon>Bacillati</taxon>
        <taxon>Actinomycetota</taxon>
        <taxon>Actinomycetes</taxon>
        <taxon>Pseudonocardiales</taxon>
        <taxon>Pseudonocardiaceae</taxon>
        <taxon>Crossiella</taxon>
    </lineage>
</organism>
<protein>
    <recommendedName>
        <fullName evidence="6">Transport permease protein</fullName>
    </recommendedName>
</protein>